<proteinExistence type="predicted"/>
<feature type="transmembrane region" description="Helical" evidence="1">
    <location>
        <begin position="189"/>
        <end position="213"/>
    </location>
</feature>
<feature type="transmembrane region" description="Helical" evidence="1">
    <location>
        <begin position="129"/>
        <end position="150"/>
    </location>
</feature>
<organism evidence="2">
    <name type="scientific">marine sediment metagenome</name>
    <dbReference type="NCBI Taxonomy" id="412755"/>
    <lineage>
        <taxon>unclassified sequences</taxon>
        <taxon>metagenomes</taxon>
        <taxon>ecological metagenomes</taxon>
    </lineage>
</organism>
<keyword evidence="1" id="KW-0812">Transmembrane</keyword>
<keyword evidence="1" id="KW-1133">Transmembrane helix</keyword>
<keyword evidence="1" id="KW-0472">Membrane</keyword>
<sequence length="220" mass="24584">MSELHAHCIWEEKPAILKRVLGDKVPVSDLRDEKQLHPPMLYRWQKSLFQNAVAALQRPCSRPEEGKLRKIVVPRTRVQQKNVVAGLRCHFTHNVAVKYFLPVTLGELFHQTLGYGQGRIRLMRKHPGTIFIGSLLPGAFVLGLIVGLPLSFLAPWLAVIYAGTLFLYLAIILLSSLQIALRLGNPRLLPWLPLAFMTIHVGSGVGILCELVVGPKHRCG</sequence>
<evidence type="ECO:0000313" key="2">
    <source>
        <dbReference type="EMBL" id="GAG21176.1"/>
    </source>
</evidence>
<feature type="transmembrane region" description="Helical" evidence="1">
    <location>
        <begin position="156"/>
        <end position="177"/>
    </location>
</feature>
<dbReference type="GO" id="GO:0043565">
    <property type="term" value="F:sequence-specific DNA binding"/>
    <property type="evidence" value="ECO:0007669"/>
    <property type="project" value="InterPro"/>
</dbReference>
<dbReference type="SUPFAM" id="SSF48295">
    <property type="entry name" value="TrpR-like"/>
    <property type="match status" value="1"/>
</dbReference>
<dbReference type="AlphaFoldDB" id="X0X883"/>
<dbReference type="InterPro" id="IPR010921">
    <property type="entry name" value="Trp_repressor/repl_initiator"/>
</dbReference>
<protein>
    <submittedName>
        <fullName evidence="2">Uncharacterized protein</fullName>
    </submittedName>
</protein>
<dbReference type="EMBL" id="BARS01038311">
    <property type="protein sequence ID" value="GAG21176.1"/>
    <property type="molecule type" value="Genomic_DNA"/>
</dbReference>
<reference evidence="2" key="1">
    <citation type="journal article" date="2014" name="Front. Microbiol.">
        <title>High frequency of phylogenetically diverse reductive dehalogenase-homologous genes in deep subseafloor sedimentary metagenomes.</title>
        <authorList>
            <person name="Kawai M."/>
            <person name="Futagami T."/>
            <person name="Toyoda A."/>
            <person name="Takaki Y."/>
            <person name="Nishi S."/>
            <person name="Hori S."/>
            <person name="Arai W."/>
            <person name="Tsubouchi T."/>
            <person name="Morono Y."/>
            <person name="Uchiyama I."/>
            <person name="Ito T."/>
            <person name="Fujiyama A."/>
            <person name="Inagaki F."/>
            <person name="Takami H."/>
        </authorList>
    </citation>
    <scope>NUCLEOTIDE SEQUENCE</scope>
    <source>
        <strain evidence="2">Expedition CK06-06</strain>
    </source>
</reference>
<gene>
    <name evidence="2" type="ORF">S01H1_58640</name>
</gene>
<comment type="caution">
    <text evidence="2">The sequence shown here is derived from an EMBL/GenBank/DDBJ whole genome shotgun (WGS) entry which is preliminary data.</text>
</comment>
<name>X0X883_9ZZZZ</name>
<evidence type="ECO:0000256" key="1">
    <source>
        <dbReference type="SAM" id="Phobius"/>
    </source>
</evidence>
<accession>X0X883</accession>